<feature type="compositionally biased region" description="Polar residues" evidence="1">
    <location>
        <begin position="75"/>
        <end position="84"/>
    </location>
</feature>
<evidence type="ECO:0000256" key="1">
    <source>
        <dbReference type="SAM" id="MobiDB-lite"/>
    </source>
</evidence>
<dbReference type="EMBL" id="KL142401">
    <property type="protein sequence ID" value="KDR69633.1"/>
    <property type="molecule type" value="Genomic_DNA"/>
</dbReference>
<proteinExistence type="predicted"/>
<protein>
    <submittedName>
        <fullName evidence="2">Uncharacterized protein</fullName>
    </submittedName>
</protein>
<evidence type="ECO:0000313" key="3">
    <source>
        <dbReference type="Proteomes" id="UP000027222"/>
    </source>
</evidence>
<dbReference type="HOGENOM" id="CLU_2291909_0_0_1"/>
<gene>
    <name evidence="2" type="ORF">GALMADRAFT_230594</name>
</gene>
<name>A0A067SS89_GALM3</name>
<feature type="region of interest" description="Disordered" evidence="1">
    <location>
        <begin position="41"/>
        <end position="84"/>
    </location>
</feature>
<feature type="compositionally biased region" description="Pro residues" evidence="1">
    <location>
        <begin position="41"/>
        <end position="60"/>
    </location>
</feature>
<keyword evidence="3" id="KW-1185">Reference proteome</keyword>
<organism evidence="2 3">
    <name type="scientific">Galerina marginata (strain CBS 339.88)</name>
    <dbReference type="NCBI Taxonomy" id="685588"/>
    <lineage>
        <taxon>Eukaryota</taxon>
        <taxon>Fungi</taxon>
        <taxon>Dikarya</taxon>
        <taxon>Basidiomycota</taxon>
        <taxon>Agaricomycotina</taxon>
        <taxon>Agaricomycetes</taxon>
        <taxon>Agaricomycetidae</taxon>
        <taxon>Agaricales</taxon>
        <taxon>Agaricineae</taxon>
        <taxon>Strophariaceae</taxon>
        <taxon>Galerina</taxon>
    </lineage>
</organism>
<accession>A0A067SS89</accession>
<reference evidence="3" key="1">
    <citation type="journal article" date="2014" name="Proc. Natl. Acad. Sci. U.S.A.">
        <title>Extensive sampling of basidiomycete genomes demonstrates inadequacy of the white-rot/brown-rot paradigm for wood decay fungi.</title>
        <authorList>
            <person name="Riley R."/>
            <person name="Salamov A.A."/>
            <person name="Brown D.W."/>
            <person name="Nagy L.G."/>
            <person name="Floudas D."/>
            <person name="Held B.W."/>
            <person name="Levasseur A."/>
            <person name="Lombard V."/>
            <person name="Morin E."/>
            <person name="Otillar R."/>
            <person name="Lindquist E.A."/>
            <person name="Sun H."/>
            <person name="LaButti K.M."/>
            <person name="Schmutz J."/>
            <person name="Jabbour D."/>
            <person name="Luo H."/>
            <person name="Baker S.E."/>
            <person name="Pisabarro A.G."/>
            <person name="Walton J.D."/>
            <person name="Blanchette R.A."/>
            <person name="Henrissat B."/>
            <person name="Martin F."/>
            <person name="Cullen D."/>
            <person name="Hibbett D.S."/>
            <person name="Grigoriev I.V."/>
        </authorList>
    </citation>
    <scope>NUCLEOTIDE SEQUENCE [LARGE SCALE GENOMIC DNA]</scope>
    <source>
        <strain evidence="3">CBS 339.88</strain>
    </source>
</reference>
<sequence length="101" mass="10429">MGAANRASEHPCTVEPKLGMHLPSFSSAVFGLNIEPILPPSPNITTRPPWPAASPPPSPPSALSGYLAAMEESSEPLSRRTNSSPLCSSLFGPVFGPGYGG</sequence>
<evidence type="ECO:0000313" key="2">
    <source>
        <dbReference type="EMBL" id="KDR69633.1"/>
    </source>
</evidence>
<dbReference type="AlphaFoldDB" id="A0A067SS89"/>
<dbReference type="Proteomes" id="UP000027222">
    <property type="component" value="Unassembled WGS sequence"/>
</dbReference>